<evidence type="ECO:0000256" key="3">
    <source>
        <dbReference type="ARBA" id="ARBA00022737"/>
    </source>
</evidence>
<evidence type="ECO:0000313" key="8">
    <source>
        <dbReference type="Proteomes" id="UP001140453"/>
    </source>
</evidence>
<dbReference type="GO" id="GO:0043124">
    <property type="term" value="P:negative regulation of canonical NF-kappaB signal transduction"/>
    <property type="evidence" value="ECO:0007669"/>
    <property type="project" value="InterPro"/>
</dbReference>
<evidence type="ECO:0000256" key="5">
    <source>
        <dbReference type="ARBA" id="ARBA00023242"/>
    </source>
</evidence>
<keyword evidence="8" id="KW-1185">Reference proteome</keyword>
<feature type="compositionally biased region" description="Basic residues" evidence="6">
    <location>
        <begin position="1"/>
        <end position="10"/>
    </location>
</feature>
<organism evidence="7 8">
    <name type="scientific">Gnomoniopsis smithogilvyi</name>
    <dbReference type="NCBI Taxonomy" id="1191159"/>
    <lineage>
        <taxon>Eukaryota</taxon>
        <taxon>Fungi</taxon>
        <taxon>Dikarya</taxon>
        <taxon>Ascomycota</taxon>
        <taxon>Pezizomycotina</taxon>
        <taxon>Sordariomycetes</taxon>
        <taxon>Sordariomycetidae</taxon>
        <taxon>Diaporthales</taxon>
        <taxon>Gnomoniaceae</taxon>
        <taxon>Gnomoniopsis</taxon>
    </lineage>
</organism>
<accession>A0A9W8YVC6</accession>
<keyword evidence="3" id="KW-0677">Repeat</keyword>
<name>A0A9W8YVC6_9PEZI</name>
<evidence type="ECO:0000256" key="2">
    <source>
        <dbReference type="ARBA" id="ARBA00022553"/>
    </source>
</evidence>
<feature type="region of interest" description="Disordered" evidence="6">
    <location>
        <begin position="187"/>
        <end position="255"/>
    </location>
</feature>
<feature type="compositionally biased region" description="Low complexity" evidence="6">
    <location>
        <begin position="108"/>
        <end position="117"/>
    </location>
</feature>
<dbReference type="EMBL" id="JAPEVB010000003">
    <property type="protein sequence ID" value="KAJ4392153.1"/>
    <property type="molecule type" value="Genomic_DNA"/>
</dbReference>
<dbReference type="OrthoDB" id="412109at2759"/>
<sequence>MLQRRLHARSRPVGSQSADAAHYSLNPGQAYPSITPFPTTSTTYFAATYSARPKRMSLLANDQLYHSHYYKQRRTQENTGRQCHGHTAPKPNMTQPNGSAGFDHQKASSSTSTSTSSHYQDLDPDTAFRESVLDALSDADGAAYWQRVYGVDLSTIPRTKTDRITGATERTTDEERIAYARRMIFESQKGPRVKDQERRRRKMEETRRQAEESRGAEKERRERKERVRAAEAHRRMQEEIERSLRRGEERRKRTEMKSRFNEYSKQWTEWTGEQTTIPWPTLTGERKGITEKEIRSFLVRGLELKTVGAKEFLARLKEQRVRWHPDKMQQKMGGKDNVAKGVMEDITMIFQVVDTLYDDTRKLK</sequence>
<dbReference type="PANTHER" id="PTHR15263:SF1">
    <property type="entry name" value="NF-KAPPA-B INHIBITOR-LIKE PROTEIN 1"/>
    <property type="match status" value="1"/>
</dbReference>
<feature type="region of interest" description="Disordered" evidence="6">
    <location>
        <begin position="1"/>
        <end position="20"/>
    </location>
</feature>
<evidence type="ECO:0008006" key="9">
    <source>
        <dbReference type="Google" id="ProtNLM"/>
    </source>
</evidence>
<keyword evidence="2" id="KW-0597">Phosphoprotein</keyword>
<comment type="subcellular location">
    <subcellularLocation>
        <location evidence="1">Nucleus</location>
    </subcellularLocation>
</comment>
<proteinExistence type="predicted"/>
<dbReference type="Proteomes" id="UP001140453">
    <property type="component" value="Unassembled WGS sequence"/>
</dbReference>
<evidence type="ECO:0000256" key="4">
    <source>
        <dbReference type="ARBA" id="ARBA00023043"/>
    </source>
</evidence>
<feature type="region of interest" description="Disordered" evidence="6">
    <location>
        <begin position="72"/>
        <end position="122"/>
    </location>
</feature>
<evidence type="ECO:0000313" key="7">
    <source>
        <dbReference type="EMBL" id="KAJ4392153.1"/>
    </source>
</evidence>
<reference evidence="7" key="1">
    <citation type="submission" date="2022-10" db="EMBL/GenBank/DDBJ databases">
        <title>Tapping the CABI collections for fungal endophytes: first genome assemblies for Collariella, Neodidymelliopsis, Ascochyta clinopodiicola, Didymella pomorum, Didymosphaeria variabile, Neocosmospora piperis and Neocucurbitaria cava.</title>
        <authorList>
            <person name="Hill R."/>
        </authorList>
    </citation>
    <scope>NUCLEOTIDE SEQUENCE</scope>
    <source>
        <strain evidence="7">IMI 355082</strain>
    </source>
</reference>
<protein>
    <recommendedName>
        <fullName evidence="9">J domain-containing protein</fullName>
    </recommendedName>
</protein>
<comment type="caution">
    <text evidence="7">The sequence shown here is derived from an EMBL/GenBank/DDBJ whole genome shotgun (WGS) entry which is preliminary data.</text>
</comment>
<evidence type="ECO:0000256" key="6">
    <source>
        <dbReference type="SAM" id="MobiDB-lite"/>
    </source>
</evidence>
<dbReference type="PANTHER" id="PTHR15263">
    <property type="entry name" value="I-KAPPA-B-LIKE PROTEIN IKBL"/>
    <property type="match status" value="1"/>
</dbReference>
<feature type="compositionally biased region" description="Basic and acidic residues" evidence="6">
    <location>
        <begin position="192"/>
        <end position="255"/>
    </location>
</feature>
<gene>
    <name evidence="7" type="ORF">N0V93_005776</name>
</gene>
<keyword evidence="5" id="KW-0539">Nucleus</keyword>
<dbReference type="GO" id="GO:0005634">
    <property type="term" value="C:nucleus"/>
    <property type="evidence" value="ECO:0007669"/>
    <property type="project" value="UniProtKB-SubCell"/>
</dbReference>
<dbReference type="AlphaFoldDB" id="A0A9W8YVC6"/>
<keyword evidence="4" id="KW-0040">ANK repeat</keyword>
<dbReference type="InterPro" id="IPR038753">
    <property type="entry name" value="NFKBIL1"/>
</dbReference>
<evidence type="ECO:0000256" key="1">
    <source>
        <dbReference type="ARBA" id="ARBA00004123"/>
    </source>
</evidence>